<dbReference type="EMBL" id="OOIP01000026">
    <property type="protein sequence ID" value="SPO41258.1"/>
    <property type="molecule type" value="Genomic_DNA"/>
</dbReference>
<feature type="region of interest" description="Disordered" evidence="1">
    <location>
        <begin position="344"/>
        <end position="465"/>
    </location>
</feature>
<proteinExistence type="predicted"/>
<evidence type="ECO:0000256" key="1">
    <source>
        <dbReference type="SAM" id="MobiDB-lite"/>
    </source>
</evidence>
<name>A0A5C3F9X8_9BASI</name>
<evidence type="ECO:0000313" key="3">
    <source>
        <dbReference type="Proteomes" id="UP000323386"/>
    </source>
</evidence>
<organism evidence="2 3">
    <name type="scientific">Pseudozyma flocculosa</name>
    <dbReference type="NCBI Taxonomy" id="84751"/>
    <lineage>
        <taxon>Eukaryota</taxon>
        <taxon>Fungi</taxon>
        <taxon>Dikarya</taxon>
        <taxon>Basidiomycota</taxon>
        <taxon>Ustilaginomycotina</taxon>
        <taxon>Ustilaginomycetes</taxon>
        <taxon>Ustilaginales</taxon>
        <taxon>Ustilaginaceae</taxon>
        <taxon>Pseudozyma</taxon>
    </lineage>
</organism>
<sequence>MGSSVIVPAETGVRGDDHEHPPQPTYVCCIQPAVPCLPAVTERNAARRSRAYSQINSAADGFLGIFGFPLDPPCCLLLACLLARRRAALPRAVRGRPTSAVGPGGVDDGETRTPLYAALSQRLTARLRGYGTSAASRRLSPASLVDMHLDRRSLNDTCLPPTTSADATVSIPVYVSRSVDHRAHRPGRDRMALRCQAALSARRRVTAARRRLSTDTPRFDWRHMRRGSQPLCEPIAPVARWYVPCRTGQRWKAVLSFAPVGPAPQKSPVLPSFQRSRCTCQQSRPCSSRPGRLCCDTKHAGVTNGVAARRSPTYSMLNSVEGALHARRPPGLFGYVLPIPSIDRQHKGRDRGSKDSVLPYLPRCRRDRSPSIQPMMMSRSEHAKKRGTGRRCLSRRWTPRRPPPAVWPPLVARSHRVTGGRLKHARSNPRINVDEGERKRQAMPWRKGERNPRQKDEARHCEPNG</sequence>
<dbReference type="AlphaFoldDB" id="A0A5C3F9X8"/>
<accession>A0A5C3F9X8</accession>
<dbReference type="Proteomes" id="UP000323386">
    <property type="component" value="Unassembled WGS sequence"/>
</dbReference>
<feature type="compositionally biased region" description="Basic and acidic residues" evidence="1">
    <location>
        <begin position="432"/>
        <end position="465"/>
    </location>
</feature>
<keyword evidence="3" id="KW-1185">Reference proteome</keyword>
<reference evidence="2 3" key="1">
    <citation type="submission" date="2018-03" db="EMBL/GenBank/DDBJ databases">
        <authorList>
            <person name="Guldener U."/>
        </authorList>
    </citation>
    <scope>NUCLEOTIDE SEQUENCE [LARGE SCALE GENOMIC DNA]</scope>
    <source>
        <strain evidence="2 3">DAOM196992</strain>
    </source>
</reference>
<gene>
    <name evidence="2" type="ORF">PSFLO_06740</name>
</gene>
<evidence type="ECO:0000313" key="2">
    <source>
        <dbReference type="EMBL" id="SPO41258.1"/>
    </source>
</evidence>
<protein>
    <submittedName>
        <fullName evidence="2">Uncharacterized protein</fullName>
    </submittedName>
</protein>
<feature type="compositionally biased region" description="Basic residues" evidence="1">
    <location>
        <begin position="413"/>
        <end position="427"/>
    </location>
</feature>
<feature type="compositionally biased region" description="Basic residues" evidence="1">
    <location>
        <begin position="382"/>
        <end position="399"/>
    </location>
</feature>